<feature type="non-terminal residue" evidence="9">
    <location>
        <position position="179"/>
    </location>
</feature>
<dbReference type="GO" id="GO:0006406">
    <property type="term" value="P:mRNA export from nucleus"/>
    <property type="evidence" value="ECO:0007669"/>
    <property type="project" value="TreeGrafter"/>
</dbReference>
<comment type="caution">
    <text evidence="9">The sequence shown here is derived from an EMBL/GenBank/DDBJ whole genome shotgun (WGS) entry which is preliminary data.</text>
</comment>
<evidence type="ECO:0000313" key="9">
    <source>
        <dbReference type="EMBL" id="PPQ97470.1"/>
    </source>
</evidence>
<dbReference type="InterPro" id="IPR007252">
    <property type="entry name" value="Nup84/Nup107"/>
</dbReference>
<dbReference type="Proteomes" id="UP000284706">
    <property type="component" value="Unassembled WGS sequence"/>
</dbReference>
<evidence type="ECO:0000256" key="1">
    <source>
        <dbReference type="ARBA" id="ARBA00022448"/>
    </source>
</evidence>
<comment type="subunit">
    <text evidence="7">Part of the nuclear pore complex (NPC).</text>
</comment>
<dbReference type="OrthoDB" id="3027474at2759"/>
<feature type="compositionally biased region" description="Basic and acidic residues" evidence="8">
    <location>
        <begin position="157"/>
        <end position="172"/>
    </location>
</feature>
<evidence type="ECO:0000256" key="4">
    <source>
        <dbReference type="ARBA" id="ARBA00023010"/>
    </source>
</evidence>
<keyword evidence="5 7" id="KW-0906">Nuclear pore complex</keyword>
<dbReference type="PANTHER" id="PTHR13003">
    <property type="entry name" value="NUP107-RELATED"/>
    <property type="match status" value="1"/>
</dbReference>
<dbReference type="GO" id="GO:0017056">
    <property type="term" value="F:structural constituent of nuclear pore"/>
    <property type="evidence" value="ECO:0007669"/>
    <property type="project" value="UniProtKB-UniRule"/>
</dbReference>
<evidence type="ECO:0000313" key="10">
    <source>
        <dbReference type="Proteomes" id="UP000284706"/>
    </source>
</evidence>
<accession>A0A409Y3A1</accession>
<name>A0A409Y3A1_9AGAR</name>
<evidence type="ECO:0000256" key="6">
    <source>
        <dbReference type="ARBA" id="ARBA00023242"/>
    </source>
</evidence>
<keyword evidence="4 7" id="KW-0811">Translocation</keyword>
<dbReference type="AlphaFoldDB" id="A0A409Y3A1"/>
<evidence type="ECO:0000256" key="5">
    <source>
        <dbReference type="ARBA" id="ARBA00023132"/>
    </source>
</evidence>
<comment type="similarity">
    <text evidence="7">Belongs to the nucleoporin Nup84/Nup107 family.</text>
</comment>
<evidence type="ECO:0000256" key="2">
    <source>
        <dbReference type="ARBA" id="ARBA00022816"/>
    </source>
</evidence>
<organism evidence="9 10">
    <name type="scientific">Gymnopilus dilepis</name>
    <dbReference type="NCBI Taxonomy" id="231916"/>
    <lineage>
        <taxon>Eukaryota</taxon>
        <taxon>Fungi</taxon>
        <taxon>Dikarya</taxon>
        <taxon>Basidiomycota</taxon>
        <taxon>Agaricomycotina</taxon>
        <taxon>Agaricomycetes</taxon>
        <taxon>Agaricomycetidae</taxon>
        <taxon>Agaricales</taxon>
        <taxon>Agaricineae</taxon>
        <taxon>Hymenogastraceae</taxon>
        <taxon>Gymnopilus</taxon>
    </lineage>
</organism>
<comment type="subcellular location">
    <subcellularLocation>
        <location evidence="7">Nucleus</location>
        <location evidence="7">Nuclear pore complex</location>
    </subcellularLocation>
    <subcellularLocation>
        <location evidence="7">Nucleus membrane</location>
    </subcellularLocation>
</comment>
<gene>
    <name evidence="9" type="ORF">CVT26_002818</name>
</gene>
<evidence type="ECO:0000256" key="8">
    <source>
        <dbReference type="SAM" id="MobiDB-lite"/>
    </source>
</evidence>
<dbReference type="InParanoid" id="A0A409Y3A1"/>
<proteinExistence type="inferred from homology"/>
<keyword evidence="7" id="KW-0472">Membrane</keyword>
<feature type="region of interest" description="Disordered" evidence="8">
    <location>
        <begin position="151"/>
        <end position="179"/>
    </location>
</feature>
<keyword evidence="10" id="KW-1185">Reference proteome</keyword>
<keyword evidence="3" id="KW-0653">Protein transport</keyword>
<evidence type="ECO:0000256" key="3">
    <source>
        <dbReference type="ARBA" id="ARBA00022927"/>
    </source>
</evidence>
<dbReference type="GO" id="GO:0031080">
    <property type="term" value="C:nuclear pore outer ring"/>
    <property type="evidence" value="ECO:0007669"/>
    <property type="project" value="TreeGrafter"/>
</dbReference>
<keyword evidence="6 7" id="KW-0539">Nucleus</keyword>
<dbReference type="EMBL" id="NHYE01001247">
    <property type="protein sequence ID" value="PPQ97470.1"/>
    <property type="molecule type" value="Genomic_DNA"/>
</dbReference>
<comment type="function">
    <text evidence="7">Functions as a component of the nuclear pore complex (NPC).</text>
</comment>
<keyword evidence="2" id="KW-0509">mRNA transport</keyword>
<dbReference type="GO" id="GO:0000973">
    <property type="term" value="P:post-transcriptional tethering of RNA polymerase II gene DNA at nuclear periphery"/>
    <property type="evidence" value="ECO:0007669"/>
    <property type="project" value="TreeGrafter"/>
</dbReference>
<sequence>MASDYAHIYRSYAEVLESTQSVKEDLAAVLDPEVGIEDLEDRADSRNLRDEIEVLQLEQNTWGLLQAVMPARLTSPPHPPPTPLSLLLQNPYTPPSALAQAIVRSSALLTELLVIREWLQETAPNPTQVEATTGYWRVTKATILQGLRTGQGQGKEGVVKEMDPDAVGREGRGLVGDDA</sequence>
<dbReference type="GO" id="GO:0006606">
    <property type="term" value="P:protein import into nucleus"/>
    <property type="evidence" value="ECO:0007669"/>
    <property type="project" value="TreeGrafter"/>
</dbReference>
<protein>
    <recommendedName>
        <fullName evidence="7">Nuclear pore complex protein</fullName>
    </recommendedName>
</protein>
<keyword evidence="1 7" id="KW-0813">Transport</keyword>
<dbReference type="PANTHER" id="PTHR13003:SF2">
    <property type="entry name" value="NUCLEAR PORE COMPLEX PROTEIN NUP107"/>
    <property type="match status" value="1"/>
</dbReference>
<evidence type="ECO:0000256" key="7">
    <source>
        <dbReference type="RuleBase" id="RU365072"/>
    </source>
</evidence>
<dbReference type="Pfam" id="PF04121">
    <property type="entry name" value="Nup84_Nup100"/>
    <property type="match status" value="1"/>
</dbReference>
<reference evidence="9 10" key="1">
    <citation type="journal article" date="2018" name="Evol. Lett.">
        <title>Horizontal gene cluster transfer increased hallucinogenic mushroom diversity.</title>
        <authorList>
            <person name="Reynolds H.T."/>
            <person name="Vijayakumar V."/>
            <person name="Gluck-Thaler E."/>
            <person name="Korotkin H.B."/>
            <person name="Matheny P.B."/>
            <person name="Slot J.C."/>
        </authorList>
    </citation>
    <scope>NUCLEOTIDE SEQUENCE [LARGE SCALE GENOMIC DNA]</scope>
    <source>
        <strain evidence="9 10">SRW20</strain>
    </source>
</reference>
<dbReference type="GO" id="GO:0031965">
    <property type="term" value="C:nuclear membrane"/>
    <property type="evidence" value="ECO:0007669"/>
    <property type="project" value="UniProtKB-SubCell"/>
</dbReference>